<dbReference type="EMBL" id="JACJSG010000033">
    <property type="protein sequence ID" value="MBD2503305.1"/>
    <property type="molecule type" value="Genomic_DNA"/>
</dbReference>
<accession>A0ABR8D7Y9</accession>
<keyword evidence="1" id="KW-1133">Transmembrane helix</keyword>
<evidence type="ECO:0000313" key="3">
    <source>
        <dbReference type="Proteomes" id="UP000661112"/>
    </source>
</evidence>
<keyword evidence="3" id="KW-1185">Reference proteome</keyword>
<comment type="caution">
    <text evidence="2">The sequence shown here is derived from an EMBL/GenBank/DDBJ whole genome shotgun (WGS) entry which is preliminary data.</text>
</comment>
<dbReference type="Pfam" id="PF07843">
    <property type="entry name" value="DUF1634"/>
    <property type="match status" value="1"/>
</dbReference>
<proteinExistence type="predicted"/>
<organism evidence="2 3">
    <name type="scientific">Anabaena azotica FACHB-119</name>
    <dbReference type="NCBI Taxonomy" id="947527"/>
    <lineage>
        <taxon>Bacteria</taxon>
        <taxon>Bacillati</taxon>
        <taxon>Cyanobacteriota</taxon>
        <taxon>Cyanophyceae</taxon>
        <taxon>Nostocales</taxon>
        <taxon>Nostocaceae</taxon>
        <taxon>Anabaena</taxon>
        <taxon>Anabaena azotica</taxon>
    </lineage>
</organism>
<protein>
    <submittedName>
        <fullName evidence="2">DUF1634 domain-containing protein</fullName>
    </submittedName>
</protein>
<feature type="transmembrane region" description="Helical" evidence="1">
    <location>
        <begin position="20"/>
        <end position="41"/>
    </location>
</feature>
<dbReference type="Proteomes" id="UP000661112">
    <property type="component" value="Unassembled WGS sequence"/>
</dbReference>
<reference evidence="2 3" key="1">
    <citation type="journal article" date="2020" name="ISME J.">
        <title>Comparative genomics reveals insights into cyanobacterial evolution and habitat adaptation.</title>
        <authorList>
            <person name="Chen M.Y."/>
            <person name="Teng W.K."/>
            <person name="Zhao L."/>
            <person name="Hu C.X."/>
            <person name="Zhou Y.K."/>
            <person name="Han B.P."/>
            <person name="Song L.R."/>
            <person name="Shu W.S."/>
        </authorList>
    </citation>
    <scope>NUCLEOTIDE SEQUENCE [LARGE SCALE GENOMIC DNA]</scope>
    <source>
        <strain evidence="2 3">FACHB-119</strain>
    </source>
</reference>
<keyword evidence="1" id="KW-0472">Membrane</keyword>
<evidence type="ECO:0000313" key="2">
    <source>
        <dbReference type="EMBL" id="MBD2503305.1"/>
    </source>
</evidence>
<feature type="transmembrane region" description="Helical" evidence="1">
    <location>
        <begin position="108"/>
        <end position="126"/>
    </location>
</feature>
<gene>
    <name evidence="2" type="ORF">H6G83_22315</name>
</gene>
<keyword evidence="1" id="KW-0812">Transmembrane</keyword>
<evidence type="ECO:0000256" key="1">
    <source>
        <dbReference type="SAM" id="Phobius"/>
    </source>
</evidence>
<sequence length="127" mass="13923">MSANRSNLSERQFEILVGNLLRYGVIIATAVVFIGGVFYLINHGNEAPNYEIFRGEPPYFSSPEGVATAAFSGRRRGIIQLGLLLLIITPVARVAFSLLAFIRQRDSLYIIITIIVLLGLLISLSGN</sequence>
<name>A0ABR8D7Y9_9NOST</name>
<dbReference type="InterPro" id="IPR012861">
    <property type="entry name" value="DUF1634"/>
</dbReference>
<feature type="transmembrane region" description="Helical" evidence="1">
    <location>
        <begin position="78"/>
        <end position="101"/>
    </location>
</feature>
<dbReference type="RefSeq" id="WP_190476168.1">
    <property type="nucleotide sequence ID" value="NZ_JACJSG010000033.1"/>
</dbReference>